<dbReference type="PROSITE" id="PS51898">
    <property type="entry name" value="TYR_RECOMBINASE"/>
    <property type="match status" value="1"/>
</dbReference>
<feature type="domain" description="Tyr recombinase" evidence="2">
    <location>
        <begin position="155"/>
        <end position="374"/>
    </location>
</feature>
<evidence type="ECO:0000313" key="4">
    <source>
        <dbReference type="Proteomes" id="UP001597295"/>
    </source>
</evidence>
<evidence type="ECO:0000256" key="1">
    <source>
        <dbReference type="ARBA" id="ARBA00023172"/>
    </source>
</evidence>
<dbReference type="InterPro" id="IPR011010">
    <property type="entry name" value="DNA_brk_join_enz"/>
</dbReference>
<dbReference type="Gene3D" id="1.10.443.10">
    <property type="entry name" value="Intergrase catalytic core"/>
    <property type="match status" value="1"/>
</dbReference>
<evidence type="ECO:0000259" key="2">
    <source>
        <dbReference type="PROSITE" id="PS51898"/>
    </source>
</evidence>
<sequence length="397" mass="45993">MALLIDSKTGLPDPFTTRYSTSQIRVAGRSVNTIGKALDSIALSLEWAEDRRIDIDQRIDSCDLFTQEETTDLVNWLRQRRKKSIGKAWESPKAAVVHPSTHYDRVHAFKAYVSWRTKCVIHRISLRSGLFEQANAKLASWEEMISGLTRSAPSKKRYGLDPSQRERLLSVIKPDSPKNPFAPHVRQRNYALIMTYYALGVRRAEALVIKGQDLKLNGDSPTLTVHRRADDPEDNRGRQPLVKTAARILPLDQNLRNILETWVIDHRSNRVLYPEAKRHPYIFAGRKGRALSLSSVNDIFERLRSCVPDLPHDFGPHILRHDWNDRFSETCDAMREQERKNDIHPDERLNDALEMSMRNYLMGWKKESTRALTYTNRSIERKSQDMLLLLQRKIFDV</sequence>
<keyword evidence="1" id="KW-0233">DNA recombination</keyword>
<dbReference type="EMBL" id="JBHUIP010000004">
    <property type="protein sequence ID" value="MFD2262594.1"/>
    <property type="molecule type" value="Genomic_DNA"/>
</dbReference>
<dbReference type="InterPro" id="IPR013762">
    <property type="entry name" value="Integrase-like_cat_sf"/>
</dbReference>
<keyword evidence="4" id="KW-1185">Reference proteome</keyword>
<name>A0ABW5DNT9_9PROT</name>
<comment type="caution">
    <text evidence="3">The sequence shown here is derived from an EMBL/GenBank/DDBJ whole genome shotgun (WGS) entry which is preliminary data.</text>
</comment>
<gene>
    <name evidence="3" type="ORF">ACFSM5_06820</name>
</gene>
<dbReference type="CDD" id="cd00397">
    <property type="entry name" value="DNA_BRE_C"/>
    <property type="match status" value="1"/>
</dbReference>
<reference evidence="4" key="1">
    <citation type="journal article" date="2019" name="Int. J. Syst. Evol. Microbiol.">
        <title>The Global Catalogue of Microorganisms (GCM) 10K type strain sequencing project: providing services to taxonomists for standard genome sequencing and annotation.</title>
        <authorList>
            <consortium name="The Broad Institute Genomics Platform"/>
            <consortium name="The Broad Institute Genome Sequencing Center for Infectious Disease"/>
            <person name="Wu L."/>
            <person name="Ma J."/>
        </authorList>
    </citation>
    <scope>NUCLEOTIDE SEQUENCE [LARGE SCALE GENOMIC DNA]</scope>
    <source>
        <strain evidence="4">CGMCC 1.19062</strain>
    </source>
</reference>
<protein>
    <submittedName>
        <fullName evidence="3">Tyrosine-type recombinase/integrase</fullName>
    </submittedName>
</protein>
<evidence type="ECO:0000313" key="3">
    <source>
        <dbReference type="EMBL" id="MFD2262594.1"/>
    </source>
</evidence>
<dbReference type="Proteomes" id="UP001597295">
    <property type="component" value="Unassembled WGS sequence"/>
</dbReference>
<organism evidence="3 4">
    <name type="scientific">Lacibacterium aquatile</name>
    <dbReference type="NCBI Taxonomy" id="1168082"/>
    <lineage>
        <taxon>Bacteria</taxon>
        <taxon>Pseudomonadati</taxon>
        <taxon>Pseudomonadota</taxon>
        <taxon>Alphaproteobacteria</taxon>
        <taxon>Rhodospirillales</taxon>
        <taxon>Rhodospirillaceae</taxon>
    </lineage>
</organism>
<dbReference type="SUPFAM" id="SSF56349">
    <property type="entry name" value="DNA breaking-rejoining enzymes"/>
    <property type="match status" value="1"/>
</dbReference>
<proteinExistence type="predicted"/>
<dbReference type="InterPro" id="IPR002104">
    <property type="entry name" value="Integrase_catalytic"/>
</dbReference>
<accession>A0ABW5DNT9</accession>
<dbReference type="RefSeq" id="WP_379875552.1">
    <property type="nucleotide sequence ID" value="NZ_JBHUIP010000004.1"/>
</dbReference>
<dbReference type="Pfam" id="PF00589">
    <property type="entry name" value="Phage_integrase"/>
    <property type="match status" value="1"/>
</dbReference>